<evidence type="ECO:0000313" key="9">
    <source>
        <dbReference type="EMBL" id="RGV65036.1"/>
    </source>
</evidence>
<dbReference type="Proteomes" id="UP000284024">
    <property type="component" value="Unassembled WGS sequence"/>
</dbReference>
<evidence type="ECO:0000313" key="18">
    <source>
        <dbReference type="EMBL" id="VUW92624.1"/>
    </source>
</evidence>
<gene>
    <name evidence="17" type="ORF">DW021_14815</name>
    <name evidence="16" type="ORF">DW040_09285</name>
    <name evidence="15" type="ORF">DW222_03475</name>
    <name evidence="14" type="ORF">DW272_10225</name>
    <name evidence="13" type="ORF">DW723_17975</name>
    <name evidence="12" type="ORF">DW740_00845</name>
    <name evidence="11" type="ORF">DW767_06355</name>
    <name evidence="10" type="ORF">DW859_03030</name>
    <name evidence="9" type="ORF">DWW07_05120</name>
    <name evidence="8" type="ORF">DWX77_15770</name>
    <name evidence="7" type="ORF">DWY46_06765</name>
    <name evidence="6" type="ORF">DWZ12_01570</name>
    <name evidence="5" type="ORF">DXB38_05070</name>
    <name evidence="4" type="ORF">DXB81_03865</name>
    <name evidence="3" type="ORF">ERS852394_00754</name>
    <name evidence="18" type="ORF">ROSSTS7063_00448</name>
</gene>
<dbReference type="Proteomes" id="UP000283745">
    <property type="component" value="Unassembled WGS sequence"/>
</dbReference>
<dbReference type="EMBL" id="QROE01000004">
    <property type="protein sequence ID" value="RHK94937.1"/>
    <property type="molecule type" value="Genomic_DNA"/>
</dbReference>
<evidence type="ECO:0000313" key="33">
    <source>
        <dbReference type="Proteomes" id="UP000285897"/>
    </source>
</evidence>
<dbReference type="EMBL" id="QSUZ01000004">
    <property type="protein sequence ID" value="RGN89042.1"/>
    <property type="molecule type" value="Genomic_DNA"/>
</dbReference>
<dbReference type="EMBL" id="QROS01000014">
    <property type="protein sequence ID" value="RHL43925.1"/>
    <property type="molecule type" value="Genomic_DNA"/>
</dbReference>
<dbReference type="EMBL" id="CABHNB010000006">
    <property type="protein sequence ID" value="VUW92624.1"/>
    <property type="molecule type" value="Genomic_DNA"/>
</dbReference>
<evidence type="ECO:0000256" key="2">
    <source>
        <dbReference type="SAM" id="SignalP"/>
    </source>
</evidence>
<evidence type="ECO:0000313" key="13">
    <source>
        <dbReference type="EMBL" id="RHE68468.1"/>
    </source>
</evidence>
<reference evidence="18 34" key="3">
    <citation type="submission" date="2019-07" db="EMBL/GenBank/DDBJ databases">
        <authorList>
            <person name="Hibberd C M."/>
            <person name="Gehrig L. J."/>
            <person name="Chang H.-W."/>
            <person name="Venkatesh S."/>
        </authorList>
    </citation>
    <scope>NUCLEOTIDE SEQUENCE [LARGE SCALE GENOMIC DNA]</scope>
    <source>
        <strain evidence="18">Ruminococcus_obeum_SSTS_Bg7063</strain>
    </source>
</reference>
<feature type="region of interest" description="Disordered" evidence="1">
    <location>
        <begin position="57"/>
        <end position="77"/>
    </location>
</feature>
<dbReference type="EMBL" id="QSJW01000003">
    <property type="protein sequence ID" value="RHE14132.1"/>
    <property type="molecule type" value="Genomic_DNA"/>
</dbReference>
<dbReference type="EMBL" id="QRJH01000002">
    <property type="protein sequence ID" value="RHH19877.1"/>
    <property type="molecule type" value="Genomic_DNA"/>
</dbReference>
<evidence type="ECO:0000313" key="11">
    <source>
        <dbReference type="EMBL" id="RHE14132.1"/>
    </source>
</evidence>
<dbReference type="Proteomes" id="UP000265808">
    <property type="component" value="Unassembled WGS sequence"/>
</dbReference>
<reference evidence="3 19" key="1">
    <citation type="submission" date="2015-09" db="EMBL/GenBank/DDBJ databases">
        <authorList>
            <consortium name="Pathogen Informatics"/>
        </authorList>
    </citation>
    <scope>NUCLEOTIDE SEQUENCE [LARGE SCALE GENOMIC DNA]</scope>
    <source>
        <strain evidence="3 19">2789STDY5608837</strain>
    </source>
</reference>
<dbReference type="EMBL" id="CYZD01000002">
    <property type="protein sequence ID" value="CUN69398.1"/>
    <property type="molecule type" value="Genomic_DNA"/>
</dbReference>
<evidence type="ECO:0000313" key="14">
    <source>
        <dbReference type="EMBL" id="RHG17403.1"/>
    </source>
</evidence>
<evidence type="ECO:0000313" key="8">
    <source>
        <dbReference type="EMBL" id="RGS68941.1"/>
    </source>
</evidence>
<dbReference type="Proteomes" id="UP000285897">
    <property type="component" value="Unassembled WGS sequence"/>
</dbReference>
<feature type="compositionally biased region" description="Polar residues" evidence="1">
    <location>
        <begin position="68"/>
        <end position="77"/>
    </location>
</feature>
<organism evidence="3 19">
    <name type="scientific">Blautia obeum</name>
    <dbReference type="NCBI Taxonomy" id="40520"/>
    <lineage>
        <taxon>Bacteria</taxon>
        <taxon>Bacillati</taxon>
        <taxon>Bacillota</taxon>
        <taxon>Clostridia</taxon>
        <taxon>Lachnospirales</taxon>
        <taxon>Lachnospiraceae</taxon>
        <taxon>Blautia</taxon>
    </lineage>
</organism>
<evidence type="ECO:0000313" key="16">
    <source>
        <dbReference type="EMBL" id="RHK94937.1"/>
    </source>
</evidence>
<dbReference type="Proteomes" id="UP000284220">
    <property type="component" value="Unassembled WGS sequence"/>
</dbReference>
<sequence>MRKKILKVFFVILTGITVTLTGCELSGSNESAQTESESGKDAVKFIPNLTTAVTRKPTPTAVAANPGDSVQNQQSGNNAEAEIYQSQGDPADQESAQEETYDTQYITGNILYSDENTITVEVGESGNYYNMVFNIENAVLNIANGSAVRSGLNVDLEYYSQNNVNIVIMLTSDGEEYLPSSTLEEAQKMADEYVPDVSESENEDFEDTPPSEY</sequence>
<name>A0A173Z2S5_9FIRM</name>
<evidence type="ECO:0000313" key="24">
    <source>
        <dbReference type="Proteomes" id="UP000283585"/>
    </source>
</evidence>
<keyword evidence="2" id="KW-0732">Signal</keyword>
<evidence type="ECO:0000313" key="29">
    <source>
        <dbReference type="Proteomes" id="UP000284242"/>
    </source>
</evidence>
<dbReference type="Proteomes" id="UP000261222">
    <property type="component" value="Unassembled WGS sequence"/>
</dbReference>
<evidence type="ECO:0000313" key="32">
    <source>
        <dbReference type="Proteomes" id="UP000285839"/>
    </source>
</evidence>
<dbReference type="Proteomes" id="UP000284644">
    <property type="component" value="Unassembled WGS sequence"/>
</dbReference>
<evidence type="ECO:0000313" key="4">
    <source>
        <dbReference type="EMBL" id="RGN07653.1"/>
    </source>
</evidence>
<evidence type="ECO:0000313" key="34">
    <source>
        <dbReference type="Proteomes" id="UP000409147"/>
    </source>
</evidence>
<dbReference type="EMBL" id="QSKO01000059">
    <property type="protein sequence ID" value="RHE68468.1"/>
    <property type="molecule type" value="Genomic_DNA"/>
</dbReference>
<feature type="signal peptide" evidence="2">
    <location>
        <begin position="1"/>
        <end position="20"/>
    </location>
</feature>
<feature type="compositionally biased region" description="Acidic residues" evidence="1">
    <location>
        <begin position="198"/>
        <end position="213"/>
    </location>
</feature>
<dbReference type="EMBL" id="QRUH01000003">
    <property type="protein sequence ID" value="RGR50104.1"/>
    <property type="molecule type" value="Genomic_DNA"/>
</dbReference>
<dbReference type="EMBL" id="QRHZ01000004">
    <property type="protein sequence ID" value="RHG17403.1"/>
    <property type="molecule type" value="Genomic_DNA"/>
</dbReference>
<evidence type="ECO:0000313" key="7">
    <source>
        <dbReference type="EMBL" id="RGR50104.1"/>
    </source>
</evidence>
<dbReference type="Proteomes" id="UP000284242">
    <property type="component" value="Unassembled WGS sequence"/>
</dbReference>
<dbReference type="EMBL" id="QSKF01000001">
    <property type="protein sequence ID" value="RHE41887.1"/>
    <property type="molecule type" value="Genomic_DNA"/>
</dbReference>
<proteinExistence type="predicted"/>
<evidence type="ECO:0000313" key="15">
    <source>
        <dbReference type="EMBL" id="RHH19877.1"/>
    </source>
</evidence>
<evidence type="ECO:0000313" key="10">
    <source>
        <dbReference type="EMBL" id="RHC10395.1"/>
    </source>
</evidence>
<protein>
    <submittedName>
        <fullName evidence="3">Uncharacterized protein</fullName>
    </submittedName>
</protein>
<dbReference type="EMBL" id="QRZI01000003">
    <property type="protein sequence ID" value="RGV65036.1"/>
    <property type="molecule type" value="Genomic_DNA"/>
</dbReference>
<evidence type="ECO:0000313" key="17">
    <source>
        <dbReference type="EMBL" id="RHL43925.1"/>
    </source>
</evidence>
<evidence type="ECO:0000313" key="31">
    <source>
        <dbReference type="Proteomes" id="UP000284644"/>
    </source>
</evidence>
<dbReference type="Proteomes" id="UP000285839">
    <property type="component" value="Unassembled WGS sequence"/>
</dbReference>
<dbReference type="Proteomes" id="UP000095409">
    <property type="component" value="Unassembled WGS sequence"/>
</dbReference>
<keyword evidence="34" id="KW-1185">Reference proteome</keyword>
<dbReference type="GeneID" id="79803979"/>
<accession>A0A173Z2S5</accession>
<evidence type="ECO:0000313" key="22">
    <source>
        <dbReference type="Proteomes" id="UP000265808"/>
    </source>
</evidence>
<feature type="region of interest" description="Disordered" evidence="1">
    <location>
        <begin position="191"/>
        <end position="213"/>
    </location>
</feature>
<dbReference type="EMBL" id="QSHL01000001">
    <property type="protein sequence ID" value="RHC10395.1"/>
    <property type="molecule type" value="Genomic_DNA"/>
</dbReference>
<dbReference type="Proteomes" id="UP000261105">
    <property type="component" value="Unassembled WGS sequence"/>
</dbReference>
<evidence type="ECO:0000256" key="1">
    <source>
        <dbReference type="SAM" id="MobiDB-lite"/>
    </source>
</evidence>
<dbReference type="AlphaFoldDB" id="A0A173Z2S5"/>
<evidence type="ECO:0000313" key="3">
    <source>
        <dbReference type="EMBL" id="CUN69398.1"/>
    </source>
</evidence>
<dbReference type="EMBL" id="QSUB01000001">
    <property type="protein sequence ID" value="RGN07653.1"/>
    <property type="molecule type" value="Genomic_DNA"/>
</dbReference>
<evidence type="ECO:0000313" key="21">
    <source>
        <dbReference type="Proteomes" id="UP000261222"/>
    </source>
</evidence>
<dbReference type="Proteomes" id="UP000265828">
    <property type="component" value="Unassembled WGS sequence"/>
</dbReference>
<reference evidence="20 21" key="2">
    <citation type="submission" date="2018-08" db="EMBL/GenBank/DDBJ databases">
        <title>A genome reference for cultivated species of the human gut microbiota.</title>
        <authorList>
            <person name="Zou Y."/>
            <person name="Xue W."/>
            <person name="Luo G."/>
        </authorList>
    </citation>
    <scope>NUCLEOTIDE SEQUENCE [LARGE SCALE GENOMIC DNA]</scope>
    <source>
        <strain evidence="9 23">AF14-23</strain>
        <strain evidence="8 29">AF21-24</strain>
        <strain evidence="7 32">AF25-21</strain>
        <strain evidence="6 24">AF29-2BH</strain>
        <strain evidence="17 33">AF37-6AC</strain>
        <strain evidence="16 30">AF39-4</strain>
        <strain evidence="15 27">AM18-2AC</strain>
        <strain evidence="14 28">AM22-9LB</strain>
        <strain evidence="13 26">AM27-32LB</strain>
        <strain evidence="12 25">AM28-23</strain>
        <strain evidence="11 31">AM29-25AC</strain>
        <strain evidence="10 22">AM37-4AC</strain>
        <strain evidence="5 20">OM03-6</strain>
        <strain evidence="4 21">OM06-11AA</strain>
    </source>
</reference>
<dbReference type="RefSeq" id="WP_005424144.1">
    <property type="nucleotide sequence ID" value="NZ_CABHNB010000006.1"/>
</dbReference>
<dbReference type="PROSITE" id="PS51257">
    <property type="entry name" value="PROKAR_LIPOPROTEIN"/>
    <property type="match status" value="1"/>
</dbReference>
<evidence type="ECO:0000313" key="28">
    <source>
        <dbReference type="Proteomes" id="UP000284220"/>
    </source>
</evidence>
<evidence type="ECO:0000313" key="30">
    <source>
        <dbReference type="Proteomes" id="UP000284267"/>
    </source>
</evidence>
<dbReference type="Proteomes" id="UP000409147">
    <property type="component" value="Unassembled WGS sequence"/>
</dbReference>
<evidence type="ECO:0000313" key="19">
    <source>
        <dbReference type="Proteomes" id="UP000095409"/>
    </source>
</evidence>
<evidence type="ECO:0000313" key="6">
    <source>
        <dbReference type="EMBL" id="RGQ07908.1"/>
    </source>
</evidence>
<evidence type="ECO:0000313" key="23">
    <source>
        <dbReference type="Proteomes" id="UP000265828"/>
    </source>
</evidence>
<dbReference type="EMBL" id="QRVV01000095">
    <property type="protein sequence ID" value="RGS68941.1"/>
    <property type="molecule type" value="Genomic_DNA"/>
</dbReference>
<feature type="chain" id="PRO_5042332684" evidence="2">
    <location>
        <begin position="21"/>
        <end position="213"/>
    </location>
</feature>
<dbReference type="Proteomes" id="UP000283928">
    <property type="component" value="Unassembled WGS sequence"/>
</dbReference>
<evidence type="ECO:0000313" key="25">
    <source>
        <dbReference type="Proteomes" id="UP000283745"/>
    </source>
</evidence>
<evidence type="ECO:0000313" key="12">
    <source>
        <dbReference type="EMBL" id="RHE41887.1"/>
    </source>
</evidence>
<evidence type="ECO:0000313" key="20">
    <source>
        <dbReference type="Proteomes" id="UP000261105"/>
    </source>
</evidence>
<dbReference type="Proteomes" id="UP000283585">
    <property type="component" value="Unassembled WGS sequence"/>
</dbReference>
<evidence type="ECO:0000313" key="5">
    <source>
        <dbReference type="EMBL" id="RGN89042.1"/>
    </source>
</evidence>
<evidence type="ECO:0000313" key="26">
    <source>
        <dbReference type="Proteomes" id="UP000283928"/>
    </source>
</evidence>
<evidence type="ECO:0000313" key="27">
    <source>
        <dbReference type="Proteomes" id="UP000284024"/>
    </source>
</evidence>
<dbReference type="Proteomes" id="UP000284267">
    <property type="component" value="Unassembled WGS sequence"/>
</dbReference>
<dbReference type="EMBL" id="QRSS01000001">
    <property type="protein sequence ID" value="RGQ07908.1"/>
    <property type="molecule type" value="Genomic_DNA"/>
</dbReference>